<accession>A0A1F5IQT6</accession>
<gene>
    <name evidence="3" type="ORF">A2871_04430</name>
</gene>
<reference evidence="3 4" key="1">
    <citation type="journal article" date="2016" name="Nat. Commun.">
        <title>Thousands of microbial genomes shed light on interconnected biogeochemical processes in an aquifer system.</title>
        <authorList>
            <person name="Anantharaman K."/>
            <person name="Brown C.T."/>
            <person name="Hug L.A."/>
            <person name="Sharon I."/>
            <person name="Castelle C.J."/>
            <person name="Probst A.J."/>
            <person name="Thomas B.C."/>
            <person name="Singh A."/>
            <person name="Wilkins M.J."/>
            <person name="Karaoz U."/>
            <person name="Brodie E.L."/>
            <person name="Williams K.H."/>
            <person name="Hubbard S.S."/>
            <person name="Banfield J.F."/>
        </authorList>
    </citation>
    <scope>NUCLEOTIDE SEQUENCE [LARGE SCALE GENOMIC DNA]</scope>
</reference>
<comment type="caution">
    <text evidence="3">The sequence shown here is derived from an EMBL/GenBank/DDBJ whole genome shotgun (WGS) entry which is preliminary data.</text>
</comment>
<protein>
    <submittedName>
        <fullName evidence="3">Uncharacterized protein</fullName>
    </submittedName>
</protein>
<proteinExistence type="predicted"/>
<organism evidence="3 4">
    <name type="scientific">Candidatus Daviesbacteria bacterium RIFCSPHIGHO2_01_FULL_41_23</name>
    <dbReference type="NCBI Taxonomy" id="1797764"/>
    <lineage>
        <taxon>Bacteria</taxon>
        <taxon>Candidatus Daviesiibacteriota</taxon>
    </lineage>
</organism>
<feature type="compositionally biased region" description="Basic and acidic residues" evidence="1">
    <location>
        <begin position="84"/>
        <end position="95"/>
    </location>
</feature>
<evidence type="ECO:0000313" key="4">
    <source>
        <dbReference type="Proteomes" id="UP000176336"/>
    </source>
</evidence>
<evidence type="ECO:0000256" key="1">
    <source>
        <dbReference type="SAM" id="MobiDB-lite"/>
    </source>
</evidence>
<keyword evidence="2" id="KW-1133">Transmembrane helix</keyword>
<dbReference type="Proteomes" id="UP000176336">
    <property type="component" value="Unassembled WGS sequence"/>
</dbReference>
<dbReference type="AlphaFoldDB" id="A0A1F5IQT6"/>
<feature type="transmembrane region" description="Helical" evidence="2">
    <location>
        <begin position="6"/>
        <end position="24"/>
    </location>
</feature>
<dbReference type="EMBL" id="MFCR01000011">
    <property type="protein sequence ID" value="OGE18709.1"/>
    <property type="molecule type" value="Genomic_DNA"/>
</dbReference>
<feature type="region of interest" description="Disordered" evidence="1">
    <location>
        <begin position="55"/>
        <end position="95"/>
    </location>
</feature>
<keyword evidence="2" id="KW-0812">Transmembrane</keyword>
<evidence type="ECO:0000313" key="3">
    <source>
        <dbReference type="EMBL" id="OGE18709.1"/>
    </source>
</evidence>
<keyword evidence="2" id="KW-0472">Membrane</keyword>
<sequence length="95" mass="9961">MNRNISIIVTLLVLVVIVGYLIWLRSRIIPPALVVQPEDQVQVVPTAIPTIIASASATPSGKEATKGASQKSPKSSPTSSPSGSDRRSGADKPED</sequence>
<name>A0A1F5IQT6_9BACT</name>
<evidence type="ECO:0000256" key="2">
    <source>
        <dbReference type="SAM" id="Phobius"/>
    </source>
</evidence>
<feature type="compositionally biased region" description="Low complexity" evidence="1">
    <location>
        <begin position="68"/>
        <end position="83"/>
    </location>
</feature>